<name>A0A6D2LE09_9BRAS</name>
<accession>A0A6D2LE09</accession>
<comment type="caution">
    <text evidence="3">The sequence shown here is derived from an EMBL/GenBank/DDBJ whole genome shotgun (WGS) entry which is preliminary data.</text>
</comment>
<dbReference type="PANTHER" id="PTHR48449">
    <property type="entry name" value="DUF1985 DOMAIN-CONTAINING PROTEIN"/>
    <property type="match status" value="1"/>
</dbReference>
<evidence type="ECO:0000313" key="4">
    <source>
        <dbReference type="Proteomes" id="UP000467841"/>
    </source>
</evidence>
<protein>
    <recommendedName>
        <fullName evidence="2">DUF1985 domain-containing protein</fullName>
    </recommendedName>
</protein>
<dbReference type="PANTHER" id="PTHR48449:SF1">
    <property type="entry name" value="DUF1985 DOMAIN-CONTAINING PROTEIN"/>
    <property type="match status" value="1"/>
</dbReference>
<dbReference type="OrthoDB" id="1112949at2759"/>
<feature type="domain" description="DUF1985" evidence="2">
    <location>
        <begin position="76"/>
        <end position="137"/>
    </location>
</feature>
<dbReference type="AlphaFoldDB" id="A0A6D2LE09"/>
<organism evidence="3 4">
    <name type="scientific">Microthlaspi erraticum</name>
    <dbReference type="NCBI Taxonomy" id="1685480"/>
    <lineage>
        <taxon>Eukaryota</taxon>
        <taxon>Viridiplantae</taxon>
        <taxon>Streptophyta</taxon>
        <taxon>Embryophyta</taxon>
        <taxon>Tracheophyta</taxon>
        <taxon>Spermatophyta</taxon>
        <taxon>Magnoliopsida</taxon>
        <taxon>eudicotyledons</taxon>
        <taxon>Gunneridae</taxon>
        <taxon>Pentapetalae</taxon>
        <taxon>rosids</taxon>
        <taxon>malvids</taxon>
        <taxon>Brassicales</taxon>
        <taxon>Brassicaceae</taxon>
        <taxon>Coluteocarpeae</taxon>
        <taxon>Microthlaspi</taxon>
    </lineage>
</organism>
<sequence>MEKPSFPRRFFSKGSEPASEKSIGYYSNNTKLFESLVALFTDDEWAELEGSPLGVFFRFARRTFNWASMIVKCILTCQIACNKPFEIWSVVGHNPVRFSLNEFAHITGLNCEYTENLQTPSCADVDEDEFSEFWHKLGVPLTSARESTATPLGMAKLVMDLEEFEAYPWGRVAFLNLIQSVKSANLSKHYVLCGFVEVLQLWTTTLCPPSAKNTVIPMPLRNLRL</sequence>
<dbReference type="Proteomes" id="UP000467841">
    <property type="component" value="Unassembled WGS sequence"/>
</dbReference>
<evidence type="ECO:0000259" key="2">
    <source>
        <dbReference type="Pfam" id="PF09331"/>
    </source>
</evidence>
<dbReference type="InterPro" id="IPR015410">
    <property type="entry name" value="DUF1985"/>
</dbReference>
<evidence type="ECO:0000256" key="1">
    <source>
        <dbReference type="SAM" id="MobiDB-lite"/>
    </source>
</evidence>
<evidence type="ECO:0000313" key="3">
    <source>
        <dbReference type="EMBL" id="CAA7058026.1"/>
    </source>
</evidence>
<keyword evidence="4" id="KW-1185">Reference proteome</keyword>
<reference evidence="3" key="1">
    <citation type="submission" date="2020-01" db="EMBL/GenBank/DDBJ databases">
        <authorList>
            <person name="Mishra B."/>
        </authorList>
    </citation>
    <scope>NUCLEOTIDE SEQUENCE [LARGE SCALE GENOMIC DNA]</scope>
</reference>
<proteinExistence type="predicted"/>
<dbReference type="EMBL" id="CACVBM020001718">
    <property type="protein sequence ID" value="CAA7058026.1"/>
    <property type="molecule type" value="Genomic_DNA"/>
</dbReference>
<feature type="region of interest" description="Disordered" evidence="1">
    <location>
        <begin position="1"/>
        <end position="20"/>
    </location>
</feature>
<gene>
    <name evidence="3" type="ORF">MERR_LOCUS45262</name>
</gene>
<dbReference type="Pfam" id="PF09331">
    <property type="entry name" value="DUF1985"/>
    <property type="match status" value="1"/>
</dbReference>